<name>A0A6J4VXT5_9BACT</name>
<dbReference type="GO" id="GO:0016747">
    <property type="term" value="F:acyltransferase activity, transferring groups other than amino-acyl groups"/>
    <property type="evidence" value="ECO:0007669"/>
    <property type="project" value="InterPro"/>
</dbReference>
<dbReference type="CDD" id="cd04301">
    <property type="entry name" value="NAT_SF"/>
    <property type="match status" value="1"/>
</dbReference>
<organism evidence="4">
    <name type="scientific">uncultured Thermomicrobiales bacterium</name>
    <dbReference type="NCBI Taxonomy" id="1645740"/>
    <lineage>
        <taxon>Bacteria</taxon>
        <taxon>Pseudomonadati</taxon>
        <taxon>Thermomicrobiota</taxon>
        <taxon>Thermomicrobia</taxon>
        <taxon>Thermomicrobiales</taxon>
        <taxon>environmental samples</taxon>
    </lineage>
</organism>
<accession>A0A6J4VXT5</accession>
<keyword evidence="2" id="KW-0012">Acyltransferase</keyword>
<evidence type="ECO:0000313" key="4">
    <source>
        <dbReference type="EMBL" id="CAA9586552.1"/>
    </source>
</evidence>
<reference evidence="4" key="1">
    <citation type="submission" date="2020-02" db="EMBL/GenBank/DDBJ databases">
        <authorList>
            <person name="Meier V. D."/>
        </authorList>
    </citation>
    <scope>NUCLEOTIDE SEQUENCE</scope>
    <source>
        <strain evidence="4">AVDCRST_MAG87</strain>
    </source>
</reference>
<dbReference type="PANTHER" id="PTHR43877">
    <property type="entry name" value="AMINOALKYLPHOSPHONATE N-ACETYLTRANSFERASE-RELATED-RELATED"/>
    <property type="match status" value="1"/>
</dbReference>
<feature type="domain" description="N-acetyltransferase" evidence="3">
    <location>
        <begin position="9"/>
        <end position="180"/>
    </location>
</feature>
<sequence>MTAPGPDRFTVERISAERFPACWALRLRALRDHPDAFGQPFDEVVKVSAAEALDQFRTRWDNGDNRTFGAFDPDGVPLGMTGVVREPRRKNRHRMSIWGVYVVPEARGRGISSALLGRALRHAREVPGVLQIHITAASHNTAAIRAYERAGFVRVGRLPRVDILPDGTSIDDDLMVLMLDGHPIAGCEETAPPLG</sequence>
<dbReference type="SUPFAM" id="SSF55729">
    <property type="entry name" value="Acyl-CoA N-acyltransferases (Nat)"/>
    <property type="match status" value="1"/>
</dbReference>
<dbReference type="EMBL" id="CADCWJ010000891">
    <property type="protein sequence ID" value="CAA9586552.1"/>
    <property type="molecule type" value="Genomic_DNA"/>
</dbReference>
<dbReference type="Pfam" id="PF00583">
    <property type="entry name" value="Acetyltransf_1"/>
    <property type="match status" value="1"/>
</dbReference>
<gene>
    <name evidence="4" type="ORF">AVDCRST_MAG87-4025</name>
</gene>
<dbReference type="AlphaFoldDB" id="A0A6J4VXT5"/>
<dbReference type="PROSITE" id="PS51186">
    <property type="entry name" value="GNAT"/>
    <property type="match status" value="1"/>
</dbReference>
<evidence type="ECO:0000256" key="2">
    <source>
        <dbReference type="ARBA" id="ARBA00023315"/>
    </source>
</evidence>
<keyword evidence="1" id="KW-0808">Transferase</keyword>
<dbReference type="InterPro" id="IPR016181">
    <property type="entry name" value="Acyl_CoA_acyltransferase"/>
</dbReference>
<dbReference type="Gene3D" id="3.40.630.30">
    <property type="match status" value="1"/>
</dbReference>
<protein>
    <recommendedName>
        <fullName evidence="3">N-acetyltransferase domain-containing protein</fullName>
    </recommendedName>
</protein>
<proteinExistence type="predicted"/>
<evidence type="ECO:0000256" key="1">
    <source>
        <dbReference type="ARBA" id="ARBA00022679"/>
    </source>
</evidence>
<dbReference type="InterPro" id="IPR000182">
    <property type="entry name" value="GNAT_dom"/>
</dbReference>
<dbReference type="InterPro" id="IPR050832">
    <property type="entry name" value="Bact_Acetyltransf"/>
</dbReference>
<evidence type="ECO:0000259" key="3">
    <source>
        <dbReference type="PROSITE" id="PS51186"/>
    </source>
</evidence>